<reference evidence="2 3" key="2">
    <citation type="submission" date="2017-04" db="EMBL/GenBank/DDBJ databases">
        <title>CpG methylation of centromeres and impact of large insertions on vertebrate speciation.</title>
        <authorList>
            <person name="Ichikawa K."/>
            <person name="Yoshimura J."/>
            <person name="Morishita S."/>
        </authorList>
    </citation>
    <scope>NUCLEOTIDE SEQUENCE</scope>
    <source>
        <strain evidence="2 3">HSOK</strain>
    </source>
</reference>
<dbReference type="InterPro" id="IPR053270">
    <property type="entry name" value="Fv1_restriction_factor"/>
</dbReference>
<sequence>MYEAVPQDQPQPVITRTLEDYTSEEVAHLVNRLRRKGDEPLDLWIVRLSEEGGAQTDIDGTDGLRFMGLSKDTAIDSNYRQLMTNQGEEMTTLFQAYACAITEQYAMPSDWPELNKPWLTIREGIQRLVRLCVREALTIGMMDEVVNMPVPKAVRDAIIKTAPGAYKSLILTIMLGSPRATMGDIRSMMADVGSLGNWESENRPRLDMQEGRPPSRPERREERPPPRRDGGGGPSRRDIWSALVKGGVPVSEIDGKPTAELREMCRRRGLKVSCGEWADFKGFLQSLTHSQSLGDDRGSVQRDVSTKERKQ</sequence>
<feature type="compositionally biased region" description="Basic and acidic residues" evidence="1">
    <location>
        <begin position="200"/>
        <end position="239"/>
    </location>
</feature>
<protein>
    <submittedName>
        <fullName evidence="2">Uncharacterized protein</fullName>
    </submittedName>
</protein>
<evidence type="ECO:0000313" key="3">
    <source>
        <dbReference type="Proteomes" id="UP000265200"/>
    </source>
</evidence>
<accession>A0A3P9HGQ9</accession>
<dbReference type="PANTHER" id="PTHR48195:SF1">
    <property type="entry name" value="RIKEN CDNA 2410002F23 GENE"/>
    <property type="match status" value="1"/>
</dbReference>
<dbReference type="Ensembl" id="ENSORLT00015003336.1">
    <property type="protein sequence ID" value="ENSORLP00015006957.1"/>
    <property type="gene ID" value="ENSORLG00015007793.1"/>
</dbReference>
<feature type="region of interest" description="Disordered" evidence="1">
    <location>
        <begin position="289"/>
        <end position="311"/>
    </location>
</feature>
<organism evidence="2 3">
    <name type="scientific">Oryzias latipes</name>
    <name type="common">Japanese rice fish</name>
    <name type="synonym">Japanese killifish</name>
    <dbReference type="NCBI Taxonomy" id="8090"/>
    <lineage>
        <taxon>Eukaryota</taxon>
        <taxon>Metazoa</taxon>
        <taxon>Chordata</taxon>
        <taxon>Craniata</taxon>
        <taxon>Vertebrata</taxon>
        <taxon>Euteleostomi</taxon>
        <taxon>Actinopterygii</taxon>
        <taxon>Neopterygii</taxon>
        <taxon>Teleostei</taxon>
        <taxon>Neoteleostei</taxon>
        <taxon>Acanthomorphata</taxon>
        <taxon>Ovalentaria</taxon>
        <taxon>Atherinomorphae</taxon>
        <taxon>Beloniformes</taxon>
        <taxon>Adrianichthyidae</taxon>
        <taxon>Oryziinae</taxon>
        <taxon>Oryzias</taxon>
    </lineage>
</organism>
<evidence type="ECO:0000256" key="1">
    <source>
        <dbReference type="SAM" id="MobiDB-lite"/>
    </source>
</evidence>
<reference evidence="2" key="3">
    <citation type="submission" date="2025-08" db="UniProtKB">
        <authorList>
            <consortium name="Ensembl"/>
        </authorList>
    </citation>
    <scope>IDENTIFICATION</scope>
    <source>
        <strain evidence="2">HSOK</strain>
    </source>
</reference>
<dbReference type="Proteomes" id="UP000265200">
    <property type="component" value="Chromosome 16"/>
</dbReference>
<dbReference type="AlphaFoldDB" id="A0A3P9HGQ9"/>
<evidence type="ECO:0000313" key="2">
    <source>
        <dbReference type="Ensembl" id="ENSORLP00015006957.1"/>
    </source>
</evidence>
<feature type="region of interest" description="Disordered" evidence="1">
    <location>
        <begin position="197"/>
        <end position="239"/>
    </location>
</feature>
<dbReference type="PANTHER" id="PTHR48195">
    <property type="entry name" value="FRIEND VIRUS SUSCEPTIBILITY PROTEIN 1"/>
    <property type="match status" value="1"/>
</dbReference>
<proteinExistence type="predicted"/>
<feature type="compositionally biased region" description="Basic and acidic residues" evidence="1">
    <location>
        <begin position="294"/>
        <end position="311"/>
    </location>
</feature>
<reference key="1">
    <citation type="journal article" date="2007" name="Nature">
        <title>The medaka draft genome and insights into vertebrate genome evolution.</title>
        <authorList>
            <person name="Kasahara M."/>
            <person name="Naruse K."/>
            <person name="Sasaki S."/>
            <person name="Nakatani Y."/>
            <person name="Qu W."/>
            <person name="Ahsan B."/>
            <person name="Yamada T."/>
            <person name="Nagayasu Y."/>
            <person name="Doi K."/>
            <person name="Kasai Y."/>
            <person name="Jindo T."/>
            <person name="Kobayashi D."/>
            <person name="Shimada A."/>
            <person name="Toyoda A."/>
            <person name="Kuroki Y."/>
            <person name="Fujiyama A."/>
            <person name="Sasaki T."/>
            <person name="Shimizu A."/>
            <person name="Asakawa S."/>
            <person name="Shimizu N."/>
            <person name="Hashimoto S."/>
            <person name="Yang J."/>
            <person name="Lee Y."/>
            <person name="Matsushima K."/>
            <person name="Sugano S."/>
            <person name="Sakaizumi M."/>
            <person name="Narita T."/>
            <person name="Ohishi K."/>
            <person name="Haga S."/>
            <person name="Ohta F."/>
            <person name="Nomoto H."/>
            <person name="Nogata K."/>
            <person name="Morishita T."/>
            <person name="Endo T."/>
            <person name="Shin-I T."/>
            <person name="Takeda H."/>
            <person name="Morishita S."/>
            <person name="Kohara Y."/>
        </authorList>
    </citation>
    <scope>NUCLEOTIDE SEQUENCE [LARGE SCALE GENOMIC DNA]</scope>
    <source>
        <strain>Hd-rR</strain>
    </source>
</reference>
<name>A0A3P9HGQ9_ORYLA</name>
<reference evidence="2" key="4">
    <citation type="submission" date="2025-09" db="UniProtKB">
        <authorList>
            <consortium name="Ensembl"/>
        </authorList>
    </citation>
    <scope>IDENTIFICATION</scope>
    <source>
        <strain evidence="2">HSOK</strain>
    </source>
</reference>